<name>A0A2P5XT51_GOSBA</name>
<accession>A0A2P5XT51</accession>
<dbReference type="EMBL" id="KZ664268">
    <property type="protein sequence ID" value="PPS06530.1"/>
    <property type="molecule type" value="Genomic_DNA"/>
</dbReference>
<evidence type="ECO:0000313" key="2">
    <source>
        <dbReference type="Proteomes" id="UP000239757"/>
    </source>
</evidence>
<protein>
    <submittedName>
        <fullName evidence="1">Uncharacterized protein</fullName>
    </submittedName>
</protein>
<dbReference type="Proteomes" id="UP000239757">
    <property type="component" value="Unassembled WGS sequence"/>
</dbReference>
<evidence type="ECO:0000313" key="1">
    <source>
        <dbReference type="EMBL" id="PPS06530.1"/>
    </source>
</evidence>
<reference evidence="1 2" key="1">
    <citation type="submission" date="2015-01" db="EMBL/GenBank/DDBJ databases">
        <title>Genome of allotetraploid Gossypium barbadense reveals genomic plasticity and fiber elongation in cotton evolution.</title>
        <authorList>
            <person name="Chen X."/>
            <person name="Liu X."/>
            <person name="Zhao B."/>
            <person name="Zheng H."/>
            <person name="Hu Y."/>
            <person name="Lu G."/>
            <person name="Yang C."/>
            <person name="Chen J."/>
            <person name="Shan C."/>
            <person name="Zhang L."/>
            <person name="Zhou Y."/>
            <person name="Wang L."/>
            <person name="Guo W."/>
            <person name="Bai Y."/>
            <person name="Ruan J."/>
            <person name="Shangguan X."/>
            <person name="Mao Y."/>
            <person name="Jiang J."/>
            <person name="Zhu Y."/>
            <person name="Lei J."/>
            <person name="Kang H."/>
            <person name="Chen S."/>
            <person name="He X."/>
            <person name="Wang R."/>
            <person name="Wang Y."/>
            <person name="Chen J."/>
            <person name="Wang L."/>
            <person name="Yu S."/>
            <person name="Wang B."/>
            <person name="Wei J."/>
            <person name="Song S."/>
            <person name="Lu X."/>
            <person name="Gao Z."/>
            <person name="Gu W."/>
            <person name="Deng X."/>
            <person name="Ma D."/>
            <person name="Wang S."/>
            <person name="Liang W."/>
            <person name="Fang L."/>
            <person name="Cai C."/>
            <person name="Zhu X."/>
            <person name="Zhou B."/>
            <person name="Zhang Y."/>
            <person name="Chen Z."/>
            <person name="Xu S."/>
            <person name="Zhu R."/>
            <person name="Wang S."/>
            <person name="Zhang T."/>
            <person name="Zhao G."/>
        </authorList>
    </citation>
    <scope>NUCLEOTIDE SEQUENCE [LARGE SCALE GENOMIC DNA]</scope>
    <source>
        <strain evidence="2">cv. Xinhai21</strain>
        <tissue evidence="1">Leaf</tissue>
    </source>
</reference>
<proteinExistence type="predicted"/>
<dbReference type="AlphaFoldDB" id="A0A2P5XT51"/>
<organism evidence="1 2">
    <name type="scientific">Gossypium barbadense</name>
    <name type="common">Sea Island cotton</name>
    <name type="synonym">Hibiscus barbadensis</name>
    <dbReference type="NCBI Taxonomy" id="3634"/>
    <lineage>
        <taxon>Eukaryota</taxon>
        <taxon>Viridiplantae</taxon>
        <taxon>Streptophyta</taxon>
        <taxon>Embryophyta</taxon>
        <taxon>Tracheophyta</taxon>
        <taxon>Spermatophyta</taxon>
        <taxon>Magnoliopsida</taxon>
        <taxon>eudicotyledons</taxon>
        <taxon>Gunneridae</taxon>
        <taxon>Pentapetalae</taxon>
        <taxon>rosids</taxon>
        <taxon>malvids</taxon>
        <taxon>Malvales</taxon>
        <taxon>Malvaceae</taxon>
        <taxon>Malvoideae</taxon>
        <taxon>Gossypium</taxon>
    </lineage>
</organism>
<dbReference type="OrthoDB" id="10574101at2759"/>
<sequence>MASLRDWCSFRALDGALGCQALEVAKYDIQYRDGWAGQDLLTIMLLHEKAVEVLNTLAREFKSMGTMKKELTELQGELAEADIQVAKIRGLQGYWDPYPIDMEFRPPGLVLLTSRYQSLGKYQRVHNTSSPGSCMLLPFINNDNKIII</sequence>
<gene>
    <name evidence="1" type="ORF">GOBAR_AA14113</name>
</gene>